<geneLocation type="plasmid" evidence="7 8">
    <name>pILYOP01</name>
</geneLocation>
<dbReference type="Pfam" id="PF00528">
    <property type="entry name" value="BPD_transp_1"/>
    <property type="match status" value="1"/>
</dbReference>
<proteinExistence type="inferred from homology"/>
<keyword evidence="5" id="KW-0813">Transport</keyword>
<keyword evidence="7" id="KW-0614">Plasmid</keyword>
<evidence type="ECO:0000313" key="8">
    <source>
        <dbReference type="Proteomes" id="UP000006875"/>
    </source>
</evidence>
<feature type="transmembrane region" description="Helical" evidence="5">
    <location>
        <begin position="7"/>
        <end position="30"/>
    </location>
</feature>
<dbReference type="AlphaFoldDB" id="E3HD48"/>
<dbReference type="InterPro" id="IPR052730">
    <property type="entry name" value="Sugar_ABC_transporter"/>
</dbReference>
<dbReference type="RefSeq" id="WP_013389176.1">
    <property type="nucleotide sequence ID" value="NC_014633.1"/>
</dbReference>
<feature type="transmembrane region" description="Helical" evidence="5">
    <location>
        <begin position="67"/>
        <end position="88"/>
    </location>
</feature>
<dbReference type="EMBL" id="CP002282">
    <property type="protein sequence ID" value="ADO84524.1"/>
    <property type="molecule type" value="Genomic_DNA"/>
</dbReference>
<dbReference type="PROSITE" id="PS50928">
    <property type="entry name" value="ABC_TM1"/>
    <property type="match status" value="1"/>
</dbReference>
<keyword evidence="2 5" id="KW-0812">Transmembrane</keyword>
<comment type="subcellular location">
    <subcellularLocation>
        <location evidence="5">Cell membrane</location>
        <topology evidence="5">Multi-pass membrane protein</topology>
    </subcellularLocation>
    <subcellularLocation>
        <location evidence="1">Membrane</location>
        <topology evidence="1">Multi-pass membrane protein</topology>
    </subcellularLocation>
</comment>
<dbReference type="SUPFAM" id="SSF161098">
    <property type="entry name" value="MetI-like"/>
    <property type="match status" value="1"/>
</dbReference>
<accession>E3HD48</accession>
<dbReference type="PANTHER" id="PTHR43759">
    <property type="entry name" value="TREHALOSE TRANSPORT SYSTEM PERMEASE PROTEIN SUGA"/>
    <property type="match status" value="1"/>
</dbReference>
<dbReference type="KEGG" id="ipo:Ilyop_2769"/>
<keyword evidence="3 5" id="KW-1133">Transmembrane helix</keyword>
<dbReference type="Gene3D" id="1.10.3720.10">
    <property type="entry name" value="MetI-like"/>
    <property type="match status" value="1"/>
</dbReference>
<evidence type="ECO:0000256" key="3">
    <source>
        <dbReference type="ARBA" id="ARBA00022989"/>
    </source>
</evidence>
<dbReference type="HOGENOM" id="CLU_016047_18_4_0"/>
<feature type="transmembrane region" description="Helical" evidence="5">
    <location>
        <begin position="260"/>
        <end position="281"/>
    </location>
</feature>
<evidence type="ECO:0000256" key="2">
    <source>
        <dbReference type="ARBA" id="ARBA00022692"/>
    </source>
</evidence>
<dbReference type="OrthoDB" id="9785836at2"/>
<evidence type="ECO:0000256" key="5">
    <source>
        <dbReference type="RuleBase" id="RU363032"/>
    </source>
</evidence>
<dbReference type="GO" id="GO:0055085">
    <property type="term" value="P:transmembrane transport"/>
    <property type="evidence" value="ECO:0007669"/>
    <property type="project" value="InterPro"/>
</dbReference>
<feature type="domain" description="ABC transmembrane type-1" evidence="6">
    <location>
        <begin position="62"/>
        <end position="278"/>
    </location>
</feature>
<feature type="transmembrane region" description="Helical" evidence="5">
    <location>
        <begin position="199"/>
        <end position="224"/>
    </location>
</feature>
<evidence type="ECO:0000259" key="6">
    <source>
        <dbReference type="PROSITE" id="PS50928"/>
    </source>
</evidence>
<evidence type="ECO:0000256" key="4">
    <source>
        <dbReference type="ARBA" id="ARBA00023136"/>
    </source>
</evidence>
<dbReference type="CDD" id="cd06261">
    <property type="entry name" value="TM_PBP2"/>
    <property type="match status" value="1"/>
</dbReference>
<dbReference type="InterPro" id="IPR035906">
    <property type="entry name" value="MetI-like_sf"/>
</dbReference>
<sequence>MERIKRYIYLMPVILFITLFFVYGFIYGLLQSFGLNKIIGKSEFTLKYYMEVLGSESFLDSLVFTSKMAICSSMLSLLVSIGLLFFLYMNIKGRYFKGNYLKKIIESPLLVPYLVASYLILILLLQNGFISRCLVATGLIESYREFPIITNDEKGIGIMLTYIWKTCPFVVMMSFPVLQRINKKWDSVAYIFGVGKIRFFFEVALPLMGPSLLMSFFIIIAYMFTAFETPYILGVTYPKALAVMAYDMYSKGNLADRPNLMVINMFISLVSMTGGVLVYCLHRFTVGKNQRAWD</sequence>
<dbReference type="GO" id="GO:0005886">
    <property type="term" value="C:plasma membrane"/>
    <property type="evidence" value="ECO:0007669"/>
    <property type="project" value="UniProtKB-SubCell"/>
</dbReference>
<keyword evidence="8" id="KW-1185">Reference proteome</keyword>
<protein>
    <submittedName>
        <fullName evidence="7">Binding-protein-dependent transport systems inner membrane component</fullName>
    </submittedName>
</protein>
<comment type="similarity">
    <text evidence="5">Belongs to the binding-protein-dependent transport system permease family.</text>
</comment>
<keyword evidence="4 5" id="KW-0472">Membrane</keyword>
<feature type="transmembrane region" description="Helical" evidence="5">
    <location>
        <begin position="156"/>
        <end position="178"/>
    </location>
</feature>
<dbReference type="PANTHER" id="PTHR43759:SF1">
    <property type="entry name" value="GLUCOSE IMPORT SYSTEM PERMEASE PROTEIN GLCT"/>
    <property type="match status" value="1"/>
</dbReference>
<feature type="transmembrane region" description="Helical" evidence="5">
    <location>
        <begin position="109"/>
        <end position="129"/>
    </location>
</feature>
<reference evidence="7 8" key="1">
    <citation type="journal article" date="2010" name="Stand. Genomic Sci.">
        <title>Complete genome sequence of Ilyobacter polytropus type strain (CuHbu1).</title>
        <authorList>
            <person name="Sikorski J."/>
            <person name="Chertkov O."/>
            <person name="Lapidus A."/>
            <person name="Nolan M."/>
            <person name="Lucas S."/>
            <person name="Del Rio T.G."/>
            <person name="Tice H."/>
            <person name="Cheng J.F."/>
            <person name="Tapia R."/>
            <person name="Han C."/>
            <person name="Goodwin L."/>
            <person name="Pitluck S."/>
            <person name="Liolios K."/>
            <person name="Ivanova N."/>
            <person name="Mavromatis K."/>
            <person name="Mikhailova N."/>
            <person name="Pati A."/>
            <person name="Chen A."/>
            <person name="Palaniappan K."/>
            <person name="Land M."/>
            <person name="Hauser L."/>
            <person name="Chang Y.J."/>
            <person name="Jeffries C.D."/>
            <person name="Brambilla E."/>
            <person name="Yasawong M."/>
            <person name="Rohde M."/>
            <person name="Pukall R."/>
            <person name="Spring S."/>
            <person name="Goker M."/>
            <person name="Woyke T."/>
            <person name="Bristow J."/>
            <person name="Eisen J.A."/>
            <person name="Markowitz V."/>
            <person name="Hugenholtz P."/>
            <person name="Kyrpides N.C."/>
            <person name="Klenk H.P."/>
        </authorList>
    </citation>
    <scope>NUCLEOTIDE SEQUENCE [LARGE SCALE GENOMIC DNA]</scope>
    <source>
        <strain evidence="8">ATCC 51220 / DSM 2926 / LMG 16218 / CuHBu1</strain>
        <plasmid evidence="8">pILYOP01</plasmid>
    </source>
</reference>
<organism evidence="7 8">
    <name type="scientific">Ilyobacter polytropus (strain ATCC 51220 / DSM 2926 / LMG 16218 / CuHBu1)</name>
    <dbReference type="NCBI Taxonomy" id="572544"/>
    <lineage>
        <taxon>Bacteria</taxon>
        <taxon>Fusobacteriati</taxon>
        <taxon>Fusobacteriota</taxon>
        <taxon>Fusobacteriia</taxon>
        <taxon>Fusobacteriales</taxon>
        <taxon>Fusobacteriaceae</taxon>
        <taxon>Ilyobacter</taxon>
    </lineage>
</organism>
<name>E3HD48_ILYPC</name>
<gene>
    <name evidence="7" type="ordered locus">Ilyop_2769</name>
</gene>
<dbReference type="InterPro" id="IPR000515">
    <property type="entry name" value="MetI-like"/>
</dbReference>
<evidence type="ECO:0000313" key="7">
    <source>
        <dbReference type="EMBL" id="ADO84524.1"/>
    </source>
</evidence>
<evidence type="ECO:0000256" key="1">
    <source>
        <dbReference type="ARBA" id="ARBA00004141"/>
    </source>
</evidence>
<dbReference type="Proteomes" id="UP000006875">
    <property type="component" value="Plasmid pILYOP01"/>
</dbReference>